<sequence length="81" mass="9252">MFEEKIFGNGADQGERECDNCHDDEIKVDPGKPAALTWQRKINSECNPPLVFNLSFQEKMHMAPIGLRLWRHVRAEAAKGK</sequence>
<comment type="caution">
    <text evidence="1">The sequence shown here is derived from an EMBL/GenBank/DDBJ whole genome shotgun (WGS) entry which is preliminary data.</text>
</comment>
<dbReference type="EMBL" id="PGOL01002138">
    <property type="protein sequence ID" value="PKI50291.1"/>
    <property type="molecule type" value="Genomic_DNA"/>
</dbReference>
<accession>A0A2I0J238</accession>
<feature type="non-terminal residue" evidence="1">
    <location>
        <position position="81"/>
    </location>
</feature>
<dbReference type="STRING" id="22663.A0A2I0J238"/>
<gene>
    <name evidence="1" type="ORF">CRG98_029364</name>
</gene>
<protein>
    <submittedName>
        <fullName evidence="1">Uncharacterized protein</fullName>
    </submittedName>
</protein>
<dbReference type="AlphaFoldDB" id="A0A2I0J238"/>
<evidence type="ECO:0000313" key="2">
    <source>
        <dbReference type="Proteomes" id="UP000233551"/>
    </source>
</evidence>
<reference evidence="1 2" key="1">
    <citation type="submission" date="2017-11" db="EMBL/GenBank/DDBJ databases">
        <title>De-novo sequencing of pomegranate (Punica granatum L.) genome.</title>
        <authorList>
            <person name="Akparov Z."/>
            <person name="Amiraslanov A."/>
            <person name="Hajiyeva S."/>
            <person name="Abbasov M."/>
            <person name="Kaur K."/>
            <person name="Hamwieh A."/>
            <person name="Solovyev V."/>
            <person name="Salamov A."/>
            <person name="Braich B."/>
            <person name="Kosarev P."/>
            <person name="Mahmoud A."/>
            <person name="Hajiyev E."/>
            <person name="Babayeva S."/>
            <person name="Izzatullayeva V."/>
            <person name="Mammadov A."/>
            <person name="Mammadov A."/>
            <person name="Sharifova S."/>
            <person name="Ojaghi J."/>
            <person name="Eynullazada K."/>
            <person name="Bayramov B."/>
            <person name="Abdulazimova A."/>
            <person name="Shahmuradov I."/>
        </authorList>
    </citation>
    <scope>NUCLEOTIDE SEQUENCE [LARGE SCALE GENOMIC DNA]</scope>
    <source>
        <strain evidence="2">cv. AG2017</strain>
        <tissue evidence="1">Leaf</tissue>
    </source>
</reference>
<organism evidence="1 2">
    <name type="scientific">Punica granatum</name>
    <name type="common">Pomegranate</name>
    <dbReference type="NCBI Taxonomy" id="22663"/>
    <lineage>
        <taxon>Eukaryota</taxon>
        <taxon>Viridiplantae</taxon>
        <taxon>Streptophyta</taxon>
        <taxon>Embryophyta</taxon>
        <taxon>Tracheophyta</taxon>
        <taxon>Spermatophyta</taxon>
        <taxon>Magnoliopsida</taxon>
        <taxon>eudicotyledons</taxon>
        <taxon>Gunneridae</taxon>
        <taxon>Pentapetalae</taxon>
        <taxon>rosids</taxon>
        <taxon>malvids</taxon>
        <taxon>Myrtales</taxon>
        <taxon>Lythraceae</taxon>
        <taxon>Punica</taxon>
    </lineage>
</organism>
<keyword evidence="2" id="KW-1185">Reference proteome</keyword>
<evidence type="ECO:0000313" key="1">
    <source>
        <dbReference type="EMBL" id="PKI50291.1"/>
    </source>
</evidence>
<name>A0A2I0J238_PUNGR</name>
<dbReference type="Proteomes" id="UP000233551">
    <property type="component" value="Unassembled WGS sequence"/>
</dbReference>
<proteinExistence type="predicted"/>